<keyword evidence="3" id="KW-1185">Reference proteome</keyword>
<evidence type="ECO:0000256" key="1">
    <source>
        <dbReference type="SAM" id="SignalP"/>
    </source>
</evidence>
<name>A0AAN6UCA8_9PEZI</name>
<accession>A0AAN6UCA8</accession>
<keyword evidence="1" id="KW-0732">Signal</keyword>
<reference evidence="2" key="1">
    <citation type="journal article" date="2023" name="Mol. Phylogenet. Evol.">
        <title>Genome-scale phylogeny and comparative genomics of the fungal order Sordariales.</title>
        <authorList>
            <person name="Hensen N."/>
            <person name="Bonometti L."/>
            <person name="Westerberg I."/>
            <person name="Brannstrom I.O."/>
            <person name="Guillou S."/>
            <person name="Cros-Aarteil S."/>
            <person name="Calhoun S."/>
            <person name="Haridas S."/>
            <person name="Kuo A."/>
            <person name="Mondo S."/>
            <person name="Pangilinan J."/>
            <person name="Riley R."/>
            <person name="LaButti K."/>
            <person name="Andreopoulos B."/>
            <person name="Lipzen A."/>
            <person name="Chen C."/>
            <person name="Yan M."/>
            <person name="Daum C."/>
            <person name="Ng V."/>
            <person name="Clum A."/>
            <person name="Steindorff A."/>
            <person name="Ohm R.A."/>
            <person name="Martin F."/>
            <person name="Silar P."/>
            <person name="Natvig D.O."/>
            <person name="Lalanne C."/>
            <person name="Gautier V."/>
            <person name="Ament-Velasquez S.L."/>
            <person name="Kruys A."/>
            <person name="Hutchinson M.I."/>
            <person name="Powell A.J."/>
            <person name="Barry K."/>
            <person name="Miller A.N."/>
            <person name="Grigoriev I.V."/>
            <person name="Debuchy R."/>
            <person name="Gladieux P."/>
            <person name="Hiltunen Thoren M."/>
            <person name="Johannesson H."/>
        </authorList>
    </citation>
    <scope>NUCLEOTIDE SEQUENCE</scope>
    <source>
        <strain evidence="2">CBS 123565</strain>
    </source>
</reference>
<sequence>MGPVAPWAGCPGRAGAGLFACLGARCLWDNGNTLLGKREWREGSGVVLFGVWYNTGFWNGSADWSGFSLWGVVLRQRLLFTVFCLPLILCSYTCNASFG</sequence>
<reference evidence="2" key="2">
    <citation type="submission" date="2023-05" db="EMBL/GenBank/DDBJ databases">
        <authorList>
            <consortium name="Lawrence Berkeley National Laboratory"/>
            <person name="Steindorff A."/>
            <person name="Hensen N."/>
            <person name="Bonometti L."/>
            <person name="Westerberg I."/>
            <person name="Brannstrom I.O."/>
            <person name="Guillou S."/>
            <person name="Cros-Aarteil S."/>
            <person name="Calhoun S."/>
            <person name="Haridas S."/>
            <person name="Kuo A."/>
            <person name="Mondo S."/>
            <person name="Pangilinan J."/>
            <person name="Riley R."/>
            <person name="Labutti K."/>
            <person name="Andreopoulos B."/>
            <person name="Lipzen A."/>
            <person name="Chen C."/>
            <person name="Yanf M."/>
            <person name="Daum C."/>
            <person name="Ng V."/>
            <person name="Clum A."/>
            <person name="Ohm R."/>
            <person name="Martin F."/>
            <person name="Silar P."/>
            <person name="Natvig D."/>
            <person name="Lalanne C."/>
            <person name="Gautier V."/>
            <person name="Ament-Velasquez S.L."/>
            <person name="Kruys A."/>
            <person name="Hutchinson M.I."/>
            <person name="Powell A.J."/>
            <person name="Barry K."/>
            <person name="Miller A.N."/>
            <person name="Grigoriev I.V."/>
            <person name="Debuchy R."/>
            <person name="Gladieux P."/>
            <person name="Thoren M.H."/>
            <person name="Johannesson H."/>
        </authorList>
    </citation>
    <scope>NUCLEOTIDE SEQUENCE</scope>
    <source>
        <strain evidence="2">CBS 123565</strain>
    </source>
</reference>
<feature type="signal peptide" evidence="1">
    <location>
        <begin position="1"/>
        <end position="16"/>
    </location>
</feature>
<proteinExistence type="predicted"/>
<evidence type="ECO:0000313" key="2">
    <source>
        <dbReference type="EMBL" id="KAK4130382.1"/>
    </source>
</evidence>
<dbReference type="Proteomes" id="UP001304895">
    <property type="component" value="Unassembled WGS sequence"/>
</dbReference>
<comment type="caution">
    <text evidence="2">The sequence shown here is derived from an EMBL/GenBank/DDBJ whole genome shotgun (WGS) entry which is preliminary data.</text>
</comment>
<dbReference type="EMBL" id="MU853437">
    <property type="protein sequence ID" value="KAK4130382.1"/>
    <property type="molecule type" value="Genomic_DNA"/>
</dbReference>
<feature type="chain" id="PRO_5042867048" evidence="1">
    <location>
        <begin position="17"/>
        <end position="99"/>
    </location>
</feature>
<evidence type="ECO:0000313" key="3">
    <source>
        <dbReference type="Proteomes" id="UP001304895"/>
    </source>
</evidence>
<gene>
    <name evidence="2" type="ORF">BT67DRAFT_222193</name>
</gene>
<protein>
    <submittedName>
        <fullName evidence="2">Uncharacterized protein</fullName>
    </submittedName>
</protein>
<organism evidence="2 3">
    <name type="scientific">Trichocladium antarcticum</name>
    <dbReference type="NCBI Taxonomy" id="1450529"/>
    <lineage>
        <taxon>Eukaryota</taxon>
        <taxon>Fungi</taxon>
        <taxon>Dikarya</taxon>
        <taxon>Ascomycota</taxon>
        <taxon>Pezizomycotina</taxon>
        <taxon>Sordariomycetes</taxon>
        <taxon>Sordariomycetidae</taxon>
        <taxon>Sordariales</taxon>
        <taxon>Chaetomiaceae</taxon>
        <taxon>Trichocladium</taxon>
    </lineage>
</organism>
<dbReference type="AlphaFoldDB" id="A0AAN6UCA8"/>